<keyword evidence="8" id="KW-1185">Reference proteome</keyword>
<dbReference type="Gene3D" id="2.20.100.10">
    <property type="entry name" value="Thrombospondin type-1 (TSP1) repeat"/>
    <property type="match status" value="7"/>
</dbReference>
<evidence type="ECO:0000313" key="7">
    <source>
        <dbReference type="EMBL" id="WAR18812.1"/>
    </source>
</evidence>
<keyword evidence="3 6" id="KW-0732">Signal</keyword>
<evidence type="ECO:0000256" key="4">
    <source>
        <dbReference type="ARBA" id="ARBA00022737"/>
    </source>
</evidence>
<feature type="signal peptide" evidence="6">
    <location>
        <begin position="1"/>
        <end position="19"/>
    </location>
</feature>
<keyword evidence="5" id="KW-1015">Disulfide bond</keyword>
<proteinExistence type="predicted"/>
<evidence type="ECO:0000256" key="3">
    <source>
        <dbReference type="ARBA" id="ARBA00022729"/>
    </source>
</evidence>
<name>A0ABY7FB30_MYAAR</name>
<dbReference type="Pfam" id="PF00090">
    <property type="entry name" value="TSP_1"/>
    <property type="match status" value="7"/>
</dbReference>
<organism evidence="7 8">
    <name type="scientific">Mya arenaria</name>
    <name type="common">Soft-shell clam</name>
    <dbReference type="NCBI Taxonomy" id="6604"/>
    <lineage>
        <taxon>Eukaryota</taxon>
        <taxon>Metazoa</taxon>
        <taxon>Spiralia</taxon>
        <taxon>Lophotrochozoa</taxon>
        <taxon>Mollusca</taxon>
        <taxon>Bivalvia</taxon>
        <taxon>Autobranchia</taxon>
        <taxon>Heteroconchia</taxon>
        <taxon>Euheterodonta</taxon>
        <taxon>Imparidentia</taxon>
        <taxon>Neoheterodontei</taxon>
        <taxon>Myida</taxon>
        <taxon>Myoidea</taxon>
        <taxon>Myidae</taxon>
        <taxon>Mya</taxon>
    </lineage>
</organism>
<evidence type="ECO:0000256" key="5">
    <source>
        <dbReference type="ARBA" id="ARBA00023157"/>
    </source>
</evidence>
<evidence type="ECO:0000256" key="2">
    <source>
        <dbReference type="ARBA" id="ARBA00022525"/>
    </source>
</evidence>
<dbReference type="PANTHER" id="PTHR22906:SF43">
    <property type="entry name" value="PROPERDIN"/>
    <property type="match status" value="1"/>
</dbReference>
<evidence type="ECO:0000256" key="6">
    <source>
        <dbReference type="SAM" id="SignalP"/>
    </source>
</evidence>
<keyword evidence="4" id="KW-0677">Repeat</keyword>
<gene>
    <name evidence="7" type="ORF">MAR_000650</name>
</gene>
<sequence length="492" mass="52541">MSLSCCRIVLLLKTYTFLSDIPYEFSVDGVYTLWSSWDACSMTCGEGAQSRSRTCTTPEPQYGGLDCIGDSTESQSCNDGQCPIDGGYTLWSDWDACSVTCGDGTQSRSRTCSNPEPQYGGLDCVGDSTESQPCNGGPCPIDGGFTPWSSWDACSATCSEGTQSRSRTCTNPEPQYGGLDCVGDSTESHSCNDGSCPVDGGYTVWSSWDACSMTCGDGTKSRSRTCTNPEPQYGGLDCIGVFTESQSCNDGQCPSELNTYINHINTRTCLIDGTYTLWSAWDACSMTCGDGTQSRSRSCTNLEPQYGGLDCVGDTAESQPCTDGPCPIMSICRRNCVSQSNVVKAFDQLEQVSLNYLKNSCALCIVMQEVNNLDGEFSLWSSWGSCTVTCGDGTQFKSRTCTYPEPQYGGLDCVGDSTESRPCNDGLCPVDGSFTLWNSWGACSMTCGDGAQSRSRTCTDPEPRYGGLGCVGESAESQPCNDGPCPIFSCVV</sequence>
<dbReference type="InterPro" id="IPR052065">
    <property type="entry name" value="Compl_asym_regulator"/>
</dbReference>
<dbReference type="EMBL" id="CP111022">
    <property type="protein sequence ID" value="WAR18812.1"/>
    <property type="molecule type" value="Genomic_DNA"/>
</dbReference>
<dbReference type="InterPro" id="IPR036383">
    <property type="entry name" value="TSP1_rpt_sf"/>
</dbReference>
<comment type="subcellular location">
    <subcellularLocation>
        <location evidence="1">Secreted</location>
    </subcellularLocation>
</comment>
<dbReference type="Proteomes" id="UP001164746">
    <property type="component" value="Chromosome 11"/>
</dbReference>
<evidence type="ECO:0000256" key="1">
    <source>
        <dbReference type="ARBA" id="ARBA00004613"/>
    </source>
</evidence>
<keyword evidence="2" id="KW-0964">Secreted</keyword>
<dbReference type="PRINTS" id="PR01705">
    <property type="entry name" value="TSP1REPEAT"/>
</dbReference>
<dbReference type="SMART" id="SM00209">
    <property type="entry name" value="TSP1"/>
    <property type="match status" value="7"/>
</dbReference>
<reference evidence="7" key="1">
    <citation type="submission" date="2022-11" db="EMBL/GenBank/DDBJ databases">
        <title>Centuries of genome instability and evolution in soft-shell clam transmissible cancer (bioRxiv).</title>
        <authorList>
            <person name="Hart S.F.M."/>
            <person name="Yonemitsu M.A."/>
            <person name="Giersch R.M."/>
            <person name="Beal B.F."/>
            <person name="Arriagada G."/>
            <person name="Davis B.W."/>
            <person name="Ostrander E.A."/>
            <person name="Goff S.P."/>
            <person name="Metzger M.J."/>
        </authorList>
    </citation>
    <scope>NUCLEOTIDE SEQUENCE</scope>
    <source>
        <strain evidence="7">MELC-2E11</strain>
        <tissue evidence="7">Siphon/mantle</tissue>
    </source>
</reference>
<accession>A0ABY7FB30</accession>
<dbReference type="InterPro" id="IPR000884">
    <property type="entry name" value="TSP1_rpt"/>
</dbReference>
<protein>
    <submittedName>
        <fullName evidence="7">CADN-like protein</fullName>
    </submittedName>
</protein>
<evidence type="ECO:0000313" key="8">
    <source>
        <dbReference type="Proteomes" id="UP001164746"/>
    </source>
</evidence>
<dbReference type="PANTHER" id="PTHR22906">
    <property type="entry name" value="PROPERDIN"/>
    <property type="match status" value="1"/>
</dbReference>
<feature type="chain" id="PRO_5045583560" evidence="6">
    <location>
        <begin position="20"/>
        <end position="492"/>
    </location>
</feature>
<dbReference type="SUPFAM" id="SSF82895">
    <property type="entry name" value="TSP-1 type 1 repeat"/>
    <property type="match status" value="7"/>
</dbReference>